<evidence type="ECO:0000256" key="1">
    <source>
        <dbReference type="SAM" id="MobiDB-lite"/>
    </source>
</evidence>
<organism evidence="2 3">
    <name type="scientific">Linum trigynum</name>
    <dbReference type="NCBI Taxonomy" id="586398"/>
    <lineage>
        <taxon>Eukaryota</taxon>
        <taxon>Viridiplantae</taxon>
        <taxon>Streptophyta</taxon>
        <taxon>Embryophyta</taxon>
        <taxon>Tracheophyta</taxon>
        <taxon>Spermatophyta</taxon>
        <taxon>Magnoliopsida</taxon>
        <taxon>eudicotyledons</taxon>
        <taxon>Gunneridae</taxon>
        <taxon>Pentapetalae</taxon>
        <taxon>rosids</taxon>
        <taxon>fabids</taxon>
        <taxon>Malpighiales</taxon>
        <taxon>Linaceae</taxon>
        <taxon>Linum</taxon>
    </lineage>
</organism>
<protein>
    <submittedName>
        <fullName evidence="2">Uncharacterized protein</fullName>
    </submittedName>
</protein>
<feature type="compositionally biased region" description="Basic and acidic residues" evidence="1">
    <location>
        <begin position="58"/>
        <end position="73"/>
    </location>
</feature>
<evidence type="ECO:0000313" key="3">
    <source>
        <dbReference type="Proteomes" id="UP001497516"/>
    </source>
</evidence>
<feature type="region of interest" description="Disordered" evidence="1">
    <location>
        <begin position="1"/>
        <end position="25"/>
    </location>
</feature>
<proteinExistence type="predicted"/>
<feature type="region of interest" description="Disordered" evidence="1">
    <location>
        <begin position="44"/>
        <end position="88"/>
    </location>
</feature>
<keyword evidence="3" id="KW-1185">Reference proteome</keyword>
<accession>A0AAV2FCR0</accession>
<feature type="compositionally biased region" description="Polar residues" evidence="1">
    <location>
        <begin position="1"/>
        <end position="10"/>
    </location>
</feature>
<dbReference type="EMBL" id="OZ034819">
    <property type="protein sequence ID" value="CAL1395762.1"/>
    <property type="molecule type" value="Genomic_DNA"/>
</dbReference>
<gene>
    <name evidence="2" type="ORF">LTRI10_LOCUS36168</name>
</gene>
<name>A0AAV2FCR0_9ROSI</name>
<evidence type="ECO:0000313" key="2">
    <source>
        <dbReference type="EMBL" id="CAL1395762.1"/>
    </source>
</evidence>
<sequence length="117" mass="13146">MATATSQNGFKTGGDISIAPDLVPLSSQSHHPIWDRLLSAPSVSILPRSKHATTTKQEQVKGERNREGRRGDGDDGGDDDSGMATMETATTRKMRGWWRWLRRWVRGRNSLSERIRD</sequence>
<dbReference type="AlphaFoldDB" id="A0AAV2FCR0"/>
<reference evidence="2 3" key="1">
    <citation type="submission" date="2024-04" db="EMBL/GenBank/DDBJ databases">
        <authorList>
            <person name="Fracassetti M."/>
        </authorList>
    </citation>
    <scope>NUCLEOTIDE SEQUENCE [LARGE SCALE GENOMIC DNA]</scope>
</reference>
<dbReference type="Proteomes" id="UP001497516">
    <property type="component" value="Chromosome 6"/>
</dbReference>